<protein>
    <submittedName>
        <fullName evidence="1">Uncharacterized protein</fullName>
    </submittedName>
</protein>
<name>A0ABW3HKF9_9BACL</name>
<proteinExistence type="predicted"/>
<dbReference type="RefSeq" id="WP_377561596.1">
    <property type="nucleotide sequence ID" value="NZ_JBHTJZ010000004.1"/>
</dbReference>
<dbReference type="Proteomes" id="UP001596989">
    <property type="component" value="Unassembled WGS sequence"/>
</dbReference>
<sequence length="50" mass="5775">MTNAAAIGYALLTAKKMGMSHEELKRLEAIMYSYFDLVSEEEAEEVYRRN</sequence>
<keyword evidence="2" id="KW-1185">Reference proteome</keyword>
<gene>
    <name evidence="1" type="ORF">ACFQ2I_01055</name>
</gene>
<reference evidence="2" key="1">
    <citation type="journal article" date="2019" name="Int. J. Syst. Evol. Microbiol.">
        <title>The Global Catalogue of Microorganisms (GCM) 10K type strain sequencing project: providing services to taxonomists for standard genome sequencing and annotation.</title>
        <authorList>
            <consortium name="The Broad Institute Genomics Platform"/>
            <consortium name="The Broad Institute Genome Sequencing Center for Infectious Disease"/>
            <person name="Wu L."/>
            <person name="Ma J."/>
        </authorList>
    </citation>
    <scope>NUCLEOTIDE SEQUENCE [LARGE SCALE GENOMIC DNA]</scope>
    <source>
        <strain evidence="2">CCUG 59129</strain>
    </source>
</reference>
<evidence type="ECO:0000313" key="1">
    <source>
        <dbReference type="EMBL" id="MFD0957970.1"/>
    </source>
</evidence>
<comment type="caution">
    <text evidence="1">The sequence shown here is derived from an EMBL/GenBank/DDBJ whole genome shotgun (WGS) entry which is preliminary data.</text>
</comment>
<accession>A0ABW3HKF9</accession>
<evidence type="ECO:0000313" key="2">
    <source>
        <dbReference type="Proteomes" id="UP001596989"/>
    </source>
</evidence>
<dbReference type="EMBL" id="JBHTJZ010000004">
    <property type="protein sequence ID" value="MFD0957970.1"/>
    <property type="molecule type" value="Genomic_DNA"/>
</dbReference>
<organism evidence="1 2">
    <name type="scientific">Paenibacillus chungangensis</name>
    <dbReference type="NCBI Taxonomy" id="696535"/>
    <lineage>
        <taxon>Bacteria</taxon>
        <taxon>Bacillati</taxon>
        <taxon>Bacillota</taxon>
        <taxon>Bacilli</taxon>
        <taxon>Bacillales</taxon>
        <taxon>Paenibacillaceae</taxon>
        <taxon>Paenibacillus</taxon>
    </lineage>
</organism>